<dbReference type="Pfam" id="PF01855">
    <property type="entry name" value="POR_N"/>
    <property type="match status" value="1"/>
</dbReference>
<comment type="caution">
    <text evidence="4">The sequence shown here is derived from an EMBL/GenBank/DDBJ whole genome shotgun (WGS) entry which is preliminary data.</text>
</comment>
<dbReference type="PANTHER" id="PTHR32154">
    <property type="entry name" value="PYRUVATE-FLAVODOXIN OXIDOREDUCTASE-RELATED"/>
    <property type="match status" value="1"/>
</dbReference>
<dbReference type="Gene3D" id="3.40.50.920">
    <property type="match status" value="1"/>
</dbReference>
<accession>A0A101I423</accession>
<dbReference type="GO" id="GO:0019752">
    <property type="term" value="P:carboxylic acid metabolic process"/>
    <property type="evidence" value="ECO:0007669"/>
    <property type="project" value="UniProtKB-ARBA"/>
</dbReference>
<sequence length="391" mass="43703">MTKIVAKTGNEAMAEAMRQINPDVVAAYPITPATEIVQIFSSFVSNGEVDTLFVPTESEHSAISACVGAAAAGARVMTGTSSQGLALMHEVLFIAGGLRLPIVICEVNRALSSPINIHCDHSDTMASRDAGWIQIFSEDPQEAYDQTILAMKLSEQLFVPSMVTTDGFIISHAMQRVEIFDDNEVQEYLGEPKRPYNLLDVDNPITVGPLALQDYFMEIKVQQANFIKESRSKIKEILNDFNKKMKRDYSVVEKYMMDDAEFCFVALGSTAGTLRYTVDRLRKEGEKVGLLKVRFYRPFFEEDIVESLKNIKGCAIFDRSDMFAGTGGHLFNDVKSALYNSSSRPFLKDYVYGLGGRDIDVEDIESVYRDIKEFTENNGKGETVKYITVRE</sequence>
<name>A0A101I423_UNCT6</name>
<dbReference type="FunFam" id="3.40.50.920:FF:000010">
    <property type="entry name" value="Pyruvate ferredoxin oxidoreductase, alpha subunit"/>
    <property type="match status" value="1"/>
</dbReference>
<dbReference type="SUPFAM" id="SSF52518">
    <property type="entry name" value="Thiamin diphosphate-binding fold (THDP-binding)"/>
    <property type="match status" value="1"/>
</dbReference>
<protein>
    <submittedName>
        <fullName evidence="4">2-oxoacid:ferredoxin oxidoreductase, alpha subunit</fullName>
    </submittedName>
</protein>
<dbReference type="PANTHER" id="PTHR32154:SF0">
    <property type="entry name" value="PYRUVATE-FLAVODOXIN OXIDOREDUCTASE-RELATED"/>
    <property type="match status" value="1"/>
</dbReference>
<evidence type="ECO:0000313" key="5">
    <source>
        <dbReference type="Proteomes" id="UP000053467"/>
    </source>
</evidence>
<dbReference type="InterPro" id="IPR009014">
    <property type="entry name" value="Transketo_C/PFOR_II"/>
</dbReference>
<dbReference type="SUPFAM" id="SSF52922">
    <property type="entry name" value="TK C-terminal domain-like"/>
    <property type="match status" value="1"/>
</dbReference>
<proteinExistence type="predicted"/>
<feature type="domain" description="Pyruvate flavodoxin/ferredoxin oxidoreductase pyrimidine binding" evidence="2">
    <location>
        <begin position="15"/>
        <end position="236"/>
    </location>
</feature>
<organism evidence="4 5">
    <name type="scientific">candidate division TA06 bacterium 34_109</name>
    <dbReference type="NCBI Taxonomy" id="1635277"/>
    <lineage>
        <taxon>Bacteria</taxon>
        <taxon>Bacteria division TA06</taxon>
    </lineage>
</organism>
<dbReference type="PATRIC" id="fig|1635277.3.peg.1681"/>
<dbReference type="EMBL" id="LGGX01000004">
    <property type="protein sequence ID" value="KUK87510.1"/>
    <property type="molecule type" value="Genomic_DNA"/>
</dbReference>
<dbReference type="InterPro" id="IPR050722">
    <property type="entry name" value="Pyruvate:ferred/Flavod_OxRd"/>
</dbReference>
<dbReference type="Pfam" id="PF17147">
    <property type="entry name" value="PFOR_II"/>
    <property type="match status" value="1"/>
</dbReference>
<dbReference type="InterPro" id="IPR029061">
    <property type="entry name" value="THDP-binding"/>
</dbReference>
<dbReference type="InterPro" id="IPR033412">
    <property type="entry name" value="PFOR_II"/>
</dbReference>
<reference evidence="5" key="1">
    <citation type="journal article" date="2015" name="MBio">
        <title>Genome-Resolved Metagenomic Analysis Reveals Roles for Candidate Phyla and Other Microbial Community Members in Biogeochemical Transformations in Oil Reservoirs.</title>
        <authorList>
            <person name="Hu P."/>
            <person name="Tom L."/>
            <person name="Singh A."/>
            <person name="Thomas B.C."/>
            <person name="Baker B.J."/>
            <person name="Piceno Y.M."/>
            <person name="Andersen G.L."/>
            <person name="Banfield J.F."/>
        </authorList>
    </citation>
    <scope>NUCLEOTIDE SEQUENCE [LARGE SCALE GENOMIC DNA]</scope>
</reference>
<evidence type="ECO:0000259" key="2">
    <source>
        <dbReference type="Pfam" id="PF01855"/>
    </source>
</evidence>
<feature type="domain" description="Pyruvate:ferredoxin oxidoreductase core" evidence="3">
    <location>
        <begin position="260"/>
        <end position="364"/>
    </location>
</feature>
<dbReference type="FunFam" id="3.40.50.970:FF:000012">
    <property type="entry name" value="Pyruvate:ferredoxin (Flavodoxin) oxidoreductase"/>
    <property type="match status" value="1"/>
</dbReference>
<dbReference type="InterPro" id="IPR002880">
    <property type="entry name" value="Pyrv_Fd/Flavodoxin_OxRdtase_N"/>
</dbReference>
<dbReference type="Proteomes" id="UP000053467">
    <property type="component" value="Unassembled WGS sequence"/>
</dbReference>
<evidence type="ECO:0000256" key="1">
    <source>
        <dbReference type="ARBA" id="ARBA00023002"/>
    </source>
</evidence>
<dbReference type="Gene3D" id="3.40.50.970">
    <property type="match status" value="1"/>
</dbReference>
<gene>
    <name evidence="4" type="ORF">XE03_0677</name>
</gene>
<evidence type="ECO:0000313" key="4">
    <source>
        <dbReference type="EMBL" id="KUK87510.1"/>
    </source>
</evidence>
<keyword evidence="1" id="KW-0560">Oxidoreductase</keyword>
<dbReference type="GO" id="GO:0006979">
    <property type="term" value="P:response to oxidative stress"/>
    <property type="evidence" value="ECO:0007669"/>
    <property type="project" value="TreeGrafter"/>
</dbReference>
<dbReference type="CDD" id="cd07034">
    <property type="entry name" value="TPP_PYR_PFOR_IOR-alpha_like"/>
    <property type="match status" value="1"/>
</dbReference>
<dbReference type="GO" id="GO:0016903">
    <property type="term" value="F:oxidoreductase activity, acting on the aldehyde or oxo group of donors"/>
    <property type="evidence" value="ECO:0007669"/>
    <property type="project" value="UniProtKB-ARBA"/>
</dbReference>
<evidence type="ECO:0000259" key="3">
    <source>
        <dbReference type="Pfam" id="PF17147"/>
    </source>
</evidence>
<dbReference type="AlphaFoldDB" id="A0A101I423"/>